<feature type="transmembrane region" description="Helical" evidence="1">
    <location>
        <begin position="184"/>
        <end position="204"/>
    </location>
</feature>
<evidence type="ECO:0000313" key="3">
    <source>
        <dbReference type="Proteomes" id="UP000199708"/>
    </source>
</evidence>
<dbReference type="Pfam" id="PF13346">
    <property type="entry name" value="ABC2_membrane_5"/>
    <property type="match status" value="1"/>
</dbReference>
<feature type="transmembrane region" description="Helical" evidence="1">
    <location>
        <begin position="112"/>
        <end position="133"/>
    </location>
</feature>
<keyword evidence="1" id="KW-0472">Membrane</keyword>
<keyword evidence="1" id="KW-0812">Transmembrane</keyword>
<dbReference type="AlphaFoldDB" id="A0A1G7QIY6"/>
<dbReference type="InterPro" id="IPR025699">
    <property type="entry name" value="ABC2_memb-like"/>
</dbReference>
<gene>
    <name evidence="2" type="ORF">SAMN05421791_102107</name>
</gene>
<dbReference type="Proteomes" id="UP000199708">
    <property type="component" value="Unassembled WGS sequence"/>
</dbReference>
<accession>A0A1G7QIY6</accession>
<keyword evidence="1" id="KW-1133">Transmembrane helix</keyword>
<organism evidence="2 3">
    <name type="scientific">Facklamia miroungae</name>
    <dbReference type="NCBI Taxonomy" id="120956"/>
    <lineage>
        <taxon>Bacteria</taxon>
        <taxon>Bacillati</taxon>
        <taxon>Bacillota</taxon>
        <taxon>Bacilli</taxon>
        <taxon>Lactobacillales</taxon>
        <taxon>Aerococcaceae</taxon>
        <taxon>Facklamia</taxon>
    </lineage>
</organism>
<keyword evidence="3" id="KW-1185">Reference proteome</keyword>
<feature type="transmembrane region" description="Helical" evidence="1">
    <location>
        <begin position="18"/>
        <end position="51"/>
    </location>
</feature>
<dbReference type="STRING" id="120956.SAMN05421791_102107"/>
<evidence type="ECO:0000313" key="2">
    <source>
        <dbReference type="EMBL" id="SDF98472.1"/>
    </source>
</evidence>
<protein>
    <submittedName>
        <fullName evidence="2">ABC-2 family transporter protein</fullName>
    </submittedName>
</protein>
<reference evidence="2 3" key="1">
    <citation type="submission" date="2016-10" db="EMBL/GenBank/DDBJ databases">
        <authorList>
            <person name="de Groot N.N."/>
        </authorList>
    </citation>
    <scope>NUCLEOTIDE SEQUENCE [LARGE SCALE GENOMIC DNA]</scope>
    <source>
        <strain evidence="2 3">ATCC BAA-466</strain>
    </source>
</reference>
<proteinExistence type="predicted"/>
<sequence length="208" mass="24020">MKAILHKEFMMNYKRDKFLFISLILLGMFLSNSVQIPIILPIYFTMIYPVFTTIKEDFKKNGALINSLPIRPRKIILAKYLYTILMASVFFITVILINYYHPYFKANTLSEILISVVSSLGIVSLCYMLYYSFGKKVIELYQYFMISLIINNIMAAAEEDYGTLFGGFSKFANQFSADNLIKPLGLFLVIALIVAYIIAIRFYGKKDF</sequence>
<dbReference type="EMBL" id="FNCK01000002">
    <property type="protein sequence ID" value="SDF98472.1"/>
    <property type="molecule type" value="Genomic_DNA"/>
</dbReference>
<name>A0A1G7QIY6_9LACT</name>
<evidence type="ECO:0000256" key="1">
    <source>
        <dbReference type="SAM" id="Phobius"/>
    </source>
</evidence>
<dbReference type="RefSeq" id="WP_168427139.1">
    <property type="nucleotide sequence ID" value="NZ_FNCK01000002.1"/>
</dbReference>
<feature type="transmembrane region" description="Helical" evidence="1">
    <location>
        <begin position="80"/>
        <end position="100"/>
    </location>
</feature>